<dbReference type="WBParaSite" id="nRc.2.0.1.t17162-RA">
    <property type="protein sequence ID" value="nRc.2.0.1.t17162-RA"/>
    <property type="gene ID" value="nRc.2.0.1.g17162"/>
</dbReference>
<dbReference type="Proteomes" id="UP000887565">
    <property type="component" value="Unplaced"/>
</dbReference>
<sequence length="28" mass="3531">MFVTLHHFHRIIQWMTKIMHNQNKLPKT</sequence>
<reference evidence="2" key="1">
    <citation type="submission" date="2022-11" db="UniProtKB">
        <authorList>
            <consortium name="WormBaseParasite"/>
        </authorList>
    </citation>
    <scope>IDENTIFICATION</scope>
</reference>
<accession>A0A915ISZ7</accession>
<keyword evidence="1" id="KW-1185">Reference proteome</keyword>
<name>A0A915ISZ7_ROMCU</name>
<organism evidence="1 2">
    <name type="scientific">Romanomermis culicivorax</name>
    <name type="common">Nematode worm</name>
    <dbReference type="NCBI Taxonomy" id="13658"/>
    <lineage>
        <taxon>Eukaryota</taxon>
        <taxon>Metazoa</taxon>
        <taxon>Ecdysozoa</taxon>
        <taxon>Nematoda</taxon>
        <taxon>Enoplea</taxon>
        <taxon>Dorylaimia</taxon>
        <taxon>Mermithida</taxon>
        <taxon>Mermithoidea</taxon>
        <taxon>Mermithidae</taxon>
        <taxon>Romanomermis</taxon>
    </lineage>
</organism>
<evidence type="ECO:0000313" key="1">
    <source>
        <dbReference type="Proteomes" id="UP000887565"/>
    </source>
</evidence>
<proteinExistence type="predicted"/>
<protein>
    <submittedName>
        <fullName evidence="2">Uncharacterized protein</fullName>
    </submittedName>
</protein>
<evidence type="ECO:0000313" key="2">
    <source>
        <dbReference type="WBParaSite" id="nRc.2.0.1.t17162-RA"/>
    </source>
</evidence>
<dbReference type="AlphaFoldDB" id="A0A915ISZ7"/>